<keyword evidence="2" id="KW-1003">Cell membrane</keyword>
<dbReference type="PANTHER" id="PTHR30213:SF0">
    <property type="entry name" value="UPF0761 MEMBRANE PROTEIN YIHY"/>
    <property type="match status" value="1"/>
</dbReference>
<keyword evidence="3 6" id="KW-0812">Transmembrane</keyword>
<organism evidence="7 8">
    <name type="scientific">Clostridium moutaii</name>
    <dbReference type="NCBI Taxonomy" id="3240932"/>
    <lineage>
        <taxon>Bacteria</taxon>
        <taxon>Bacillati</taxon>
        <taxon>Bacillota</taxon>
        <taxon>Clostridia</taxon>
        <taxon>Eubacteriales</taxon>
        <taxon>Clostridiaceae</taxon>
        <taxon>Clostridium</taxon>
    </lineage>
</organism>
<proteinExistence type="predicted"/>
<feature type="transmembrane region" description="Helical" evidence="6">
    <location>
        <begin position="21"/>
        <end position="49"/>
    </location>
</feature>
<dbReference type="InterPro" id="IPR017039">
    <property type="entry name" value="Virul_fac_BrkB"/>
</dbReference>
<dbReference type="Proteomes" id="UP001564657">
    <property type="component" value="Unassembled WGS sequence"/>
</dbReference>
<protein>
    <submittedName>
        <fullName evidence="7">YihY/virulence factor BrkB family protein</fullName>
    </submittedName>
</protein>
<name>A0ABV4BT30_9CLOT</name>
<evidence type="ECO:0000313" key="8">
    <source>
        <dbReference type="Proteomes" id="UP001564657"/>
    </source>
</evidence>
<feature type="transmembrane region" description="Helical" evidence="6">
    <location>
        <begin position="206"/>
        <end position="227"/>
    </location>
</feature>
<feature type="transmembrane region" description="Helical" evidence="6">
    <location>
        <begin position="233"/>
        <end position="259"/>
    </location>
</feature>
<reference evidence="7 8" key="1">
    <citation type="submission" date="2024-08" db="EMBL/GenBank/DDBJ databases">
        <title>Clostridium lapicellarii sp. nov., and Clostridium renhuaiense sp. nov., two species isolated from the mud in a fermentation cellar used for producing sauce-flavour Chinese liquors.</title>
        <authorList>
            <person name="Yang F."/>
            <person name="Wang H."/>
            <person name="Chen L.Q."/>
            <person name="Zhou N."/>
            <person name="Lu J.J."/>
            <person name="Pu X.X."/>
            <person name="Wan B."/>
            <person name="Wang L."/>
            <person name="Liu S.J."/>
        </authorList>
    </citation>
    <scope>NUCLEOTIDE SEQUENCE [LARGE SCALE GENOMIC DNA]</scope>
    <source>
        <strain evidence="7 8">MT-5</strain>
    </source>
</reference>
<evidence type="ECO:0000256" key="2">
    <source>
        <dbReference type="ARBA" id="ARBA00022475"/>
    </source>
</evidence>
<dbReference type="NCBIfam" id="TIGR00765">
    <property type="entry name" value="yihY_not_rbn"/>
    <property type="match status" value="1"/>
</dbReference>
<dbReference type="PANTHER" id="PTHR30213">
    <property type="entry name" value="INNER MEMBRANE PROTEIN YHJD"/>
    <property type="match status" value="1"/>
</dbReference>
<keyword evidence="5 6" id="KW-0472">Membrane</keyword>
<dbReference type="RefSeq" id="WP_369705843.1">
    <property type="nucleotide sequence ID" value="NZ_JBGEWD010000032.1"/>
</dbReference>
<sequence length="275" mass="30554">MTKKNGDKLKELILGFIEDDVLALASQLAYSLIFSFFPFLIFIISFIGYSDVSSSDILTGLSYILPKNILELIENTVVRITIAKNTQLVYLSLIFTIWASSGGFHAVIKGLNKAYNQKEHRTLFKIYTVSILCTLGITVIMVITILFLVFGGMLGGMLASSLGFSKEFNFIWDMLRYVIMFVSTVFIFAAVYIYTPSVKLTWKEVIPGAVFSTIGIVVVSVGFAFYVNNFANYSIIYGSIGAAIVLLTWLFILSVITILGGEVNAVLFKHEEKVN</sequence>
<evidence type="ECO:0000256" key="6">
    <source>
        <dbReference type="SAM" id="Phobius"/>
    </source>
</evidence>
<comment type="caution">
    <text evidence="7">The sequence shown here is derived from an EMBL/GenBank/DDBJ whole genome shotgun (WGS) entry which is preliminary data.</text>
</comment>
<evidence type="ECO:0000256" key="1">
    <source>
        <dbReference type="ARBA" id="ARBA00004651"/>
    </source>
</evidence>
<feature type="transmembrane region" description="Helical" evidence="6">
    <location>
        <begin position="129"/>
        <end position="154"/>
    </location>
</feature>
<evidence type="ECO:0000256" key="3">
    <source>
        <dbReference type="ARBA" id="ARBA00022692"/>
    </source>
</evidence>
<dbReference type="Pfam" id="PF03631">
    <property type="entry name" value="Virul_fac_BrkB"/>
    <property type="match status" value="1"/>
</dbReference>
<evidence type="ECO:0000256" key="4">
    <source>
        <dbReference type="ARBA" id="ARBA00022989"/>
    </source>
</evidence>
<feature type="transmembrane region" description="Helical" evidence="6">
    <location>
        <begin position="88"/>
        <end position="108"/>
    </location>
</feature>
<keyword evidence="4 6" id="KW-1133">Transmembrane helix</keyword>
<dbReference type="EMBL" id="JBGEWD010000032">
    <property type="protein sequence ID" value="MEY8001949.1"/>
    <property type="molecule type" value="Genomic_DNA"/>
</dbReference>
<keyword evidence="8" id="KW-1185">Reference proteome</keyword>
<evidence type="ECO:0000313" key="7">
    <source>
        <dbReference type="EMBL" id="MEY8001949.1"/>
    </source>
</evidence>
<gene>
    <name evidence="7" type="ORF">AB8U03_17495</name>
</gene>
<comment type="subcellular location">
    <subcellularLocation>
        <location evidence="1">Cell membrane</location>
        <topology evidence="1">Multi-pass membrane protein</topology>
    </subcellularLocation>
</comment>
<accession>A0ABV4BT30</accession>
<evidence type="ECO:0000256" key="5">
    <source>
        <dbReference type="ARBA" id="ARBA00023136"/>
    </source>
</evidence>
<dbReference type="PIRSF" id="PIRSF035875">
    <property type="entry name" value="RNase_BN"/>
    <property type="match status" value="1"/>
</dbReference>
<feature type="transmembrane region" description="Helical" evidence="6">
    <location>
        <begin position="174"/>
        <end position="194"/>
    </location>
</feature>